<evidence type="ECO:0000313" key="2">
    <source>
        <dbReference type="Proteomes" id="UP000094197"/>
    </source>
</evidence>
<gene>
    <name evidence="1" type="ORF">A0128_17205</name>
</gene>
<protein>
    <submittedName>
        <fullName evidence="1">Uncharacterized protein</fullName>
    </submittedName>
</protein>
<organism evidence="1 2">
    <name type="scientific">Leptospira tipperaryensis</name>
    <dbReference type="NCBI Taxonomy" id="2564040"/>
    <lineage>
        <taxon>Bacteria</taxon>
        <taxon>Pseudomonadati</taxon>
        <taxon>Spirochaetota</taxon>
        <taxon>Spirochaetia</taxon>
        <taxon>Leptospirales</taxon>
        <taxon>Leptospiraceae</taxon>
        <taxon>Leptospira</taxon>
    </lineage>
</organism>
<name>A0A1D7V0R2_9LEPT</name>
<dbReference type="Proteomes" id="UP000094197">
    <property type="component" value="Chromosome 1"/>
</dbReference>
<sequence length="73" mass="8427">MVSPVTRIGRRMDYSIRKKGNFFPTSVSFPSSSGRICGNSYTRFSNFDLFSEEKVKGGKGLREFFLKKRMLTF</sequence>
<dbReference type="EMBL" id="CP015217">
    <property type="protein sequence ID" value="AOP35424.1"/>
    <property type="molecule type" value="Genomic_DNA"/>
</dbReference>
<dbReference type="AlphaFoldDB" id="A0A1D7V0R2"/>
<evidence type="ECO:0000313" key="1">
    <source>
        <dbReference type="EMBL" id="AOP35424.1"/>
    </source>
</evidence>
<accession>A0A1D7V0R2</accession>
<proteinExistence type="predicted"/>
<keyword evidence="2" id="KW-1185">Reference proteome</keyword>
<reference evidence="1 2" key="1">
    <citation type="submission" date="2016-04" db="EMBL/GenBank/DDBJ databases">
        <title>Complete genome seqeunce of Leptospira alstonii serovar Room22.</title>
        <authorList>
            <person name="Nally J.E."/>
            <person name="Bayles D.O."/>
            <person name="Hurley D."/>
            <person name="Fanning S."/>
            <person name="McMahon B.J."/>
            <person name="Arent Z."/>
        </authorList>
    </citation>
    <scope>NUCLEOTIDE SEQUENCE [LARGE SCALE GENOMIC DNA]</scope>
    <source>
        <strain evidence="1 2">GWTS #1</strain>
    </source>
</reference>
<dbReference type="KEGG" id="laj:A0128_17205"/>